<accession>A0A2R6X6C9</accession>
<gene>
    <name evidence="2" type="ORF">MARPO_0033s0070</name>
</gene>
<evidence type="ECO:0000313" key="3">
    <source>
        <dbReference type="Proteomes" id="UP000244005"/>
    </source>
</evidence>
<evidence type="ECO:0000256" key="1">
    <source>
        <dbReference type="SAM" id="MobiDB-lite"/>
    </source>
</evidence>
<reference evidence="3" key="1">
    <citation type="journal article" date="2017" name="Cell">
        <title>Insights into land plant evolution garnered from the Marchantia polymorpha genome.</title>
        <authorList>
            <person name="Bowman J.L."/>
            <person name="Kohchi T."/>
            <person name="Yamato K.T."/>
            <person name="Jenkins J."/>
            <person name="Shu S."/>
            <person name="Ishizaki K."/>
            <person name="Yamaoka S."/>
            <person name="Nishihama R."/>
            <person name="Nakamura Y."/>
            <person name="Berger F."/>
            <person name="Adam C."/>
            <person name="Aki S.S."/>
            <person name="Althoff F."/>
            <person name="Araki T."/>
            <person name="Arteaga-Vazquez M.A."/>
            <person name="Balasubrmanian S."/>
            <person name="Barry K."/>
            <person name="Bauer D."/>
            <person name="Boehm C.R."/>
            <person name="Briginshaw L."/>
            <person name="Caballero-Perez J."/>
            <person name="Catarino B."/>
            <person name="Chen F."/>
            <person name="Chiyoda S."/>
            <person name="Chovatia M."/>
            <person name="Davies K.M."/>
            <person name="Delmans M."/>
            <person name="Demura T."/>
            <person name="Dierschke T."/>
            <person name="Dolan L."/>
            <person name="Dorantes-Acosta A.E."/>
            <person name="Eklund D.M."/>
            <person name="Florent S.N."/>
            <person name="Flores-Sandoval E."/>
            <person name="Fujiyama A."/>
            <person name="Fukuzawa H."/>
            <person name="Galik B."/>
            <person name="Grimanelli D."/>
            <person name="Grimwood J."/>
            <person name="Grossniklaus U."/>
            <person name="Hamada T."/>
            <person name="Haseloff J."/>
            <person name="Hetherington A.J."/>
            <person name="Higo A."/>
            <person name="Hirakawa Y."/>
            <person name="Hundley H.N."/>
            <person name="Ikeda Y."/>
            <person name="Inoue K."/>
            <person name="Inoue S.I."/>
            <person name="Ishida S."/>
            <person name="Jia Q."/>
            <person name="Kakita M."/>
            <person name="Kanazawa T."/>
            <person name="Kawai Y."/>
            <person name="Kawashima T."/>
            <person name="Kennedy M."/>
            <person name="Kinose K."/>
            <person name="Kinoshita T."/>
            <person name="Kohara Y."/>
            <person name="Koide E."/>
            <person name="Komatsu K."/>
            <person name="Kopischke S."/>
            <person name="Kubo M."/>
            <person name="Kyozuka J."/>
            <person name="Lagercrantz U."/>
            <person name="Lin S.S."/>
            <person name="Lindquist E."/>
            <person name="Lipzen A.M."/>
            <person name="Lu C.W."/>
            <person name="De Luna E."/>
            <person name="Martienssen R.A."/>
            <person name="Minamino N."/>
            <person name="Mizutani M."/>
            <person name="Mizutani M."/>
            <person name="Mochizuki N."/>
            <person name="Monte I."/>
            <person name="Mosher R."/>
            <person name="Nagasaki H."/>
            <person name="Nakagami H."/>
            <person name="Naramoto S."/>
            <person name="Nishitani K."/>
            <person name="Ohtani M."/>
            <person name="Okamoto T."/>
            <person name="Okumura M."/>
            <person name="Phillips J."/>
            <person name="Pollak B."/>
            <person name="Reinders A."/>
            <person name="Rovekamp M."/>
            <person name="Sano R."/>
            <person name="Sawa S."/>
            <person name="Schmid M.W."/>
            <person name="Shirakawa M."/>
            <person name="Solano R."/>
            <person name="Spunde A."/>
            <person name="Suetsugu N."/>
            <person name="Sugano S."/>
            <person name="Sugiyama A."/>
            <person name="Sun R."/>
            <person name="Suzuki Y."/>
            <person name="Takenaka M."/>
            <person name="Takezawa D."/>
            <person name="Tomogane H."/>
            <person name="Tsuzuki M."/>
            <person name="Ueda T."/>
            <person name="Umeda M."/>
            <person name="Ward J.M."/>
            <person name="Watanabe Y."/>
            <person name="Yazaki K."/>
            <person name="Yokoyama R."/>
            <person name="Yoshitake Y."/>
            <person name="Yotsui I."/>
            <person name="Zachgo S."/>
            <person name="Schmutz J."/>
        </authorList>
    </citation>
    <scope>NUCLEOTIDE SEQUENCE [LARGE SCALE GENOMIC DNA]</scope>
    <source>
        <strain evidence="3">Tak-1</strain>
    </source>
</reference>
<keyword evidence="3" id="KW-1185">Reference proteome</keyword>
<feature type="region of interest" description="Disordered" evidence="1">
    <location>
        <begin position="1"/>
        <end position="59"/>
    </location>
</feature>
<evidence type="ECO:0000313" key="2">
    <source>
        <dbReference type="EMBL" id="PTQ41660.1"/>
    </source>
</evidence>
<protein>
    <submittedName>
        <fullName evidence="2">Uncharacterized protein</fullName>
    </submittedName>
</protein>
<sequence length="110" mass="11836">MGNGQEIRPVARGPRTGPGPGRSGRARSYAKRKRWAMRGAGRNRGGRSARPGSRPDDVVALHSALGPPLSLVRFFSCPAARGRALREEGVTERQFSGSVDRQSSIGGQRR</sequence>
<dbReference type="Gramene" id="Mp1g15900.1">
    <property type="protein sequence ID" value="Mp1g15900.1.cds1"/>
    <property type="gene ID" value="Mp1g15900"/>
</dbReference>
<organism evidence="2 3">
    <name type="scientific">Marchantia polymorpha</name>
    <name type="common">Common liverwort</name>
    <name type="synonym">Marchantia aquatica</name>
    <dbReference type="NCBI Taxonomy" id="3197"/>
    <lineage>
        <taxon>Eukaryota</taxon>
        <taxon>Viridiplantae</taxon>
        <taxon>Streptophyta</taxon>
        <taxon>Embryophyta</taxon>
        <taxon>Marchantiophyta</taxon>
        <taxon>Marchantiopsida</taxon>
        <taxon>Marchantiidae</taxon>
        <taxon>Marchantiales</taxon>
        <taxon>Marchantiaceae</taxon>
        <taxon>Marchantia</taxon>
    </lineage>
</organism>
<proteinExistence type="predicted"/>
<dbReference type="Proteomes" id="UP000244005">
    <property type="component" value="Unassembled WGS sequence"/>
</dbReference>
<dbReference type="EMBL" id="KZ772705">
    <property type="protein sequence ID" value="PTQ41660.1"/>
    <property type="molecule type" value="Genomic_DNA"/>
</dbReference>
<feature type="compositionally biased region" description="Polar residues" evidence="1">
    <location>
        <begin position="93"/>
        <end position="110"/>
    </location>
</feature>
<feature type="region of interest" description="Disordered" evidence="1">
    <location>
        <begin position="83"/>
        <end position="110"/>
    </location>
</feature>
<feature type="compositionally biased region" description="Basic residues" evidence="1">
    <location>
        <begin position="24"/>
        <end position="36"/>
    </location>
</feature>
<name>A0A2R6X6C9_MARPO</name>
<dbReference type="AlphaFoldDB" id="A0A2R6X6C9"/>